<dbReference type="GO" id="GO:0003735">
    <property type="term" value="F:structural constituent of ribosome"/>
    <property type="evidence" value="ECO:0007669"/>
    <property type="project" value="InterPro"/>
</dbReference>
<dbReference type="AlphaFoldDB" id="A0AAW0HR34"/>
<reference evidence="12 13" key="1">
    <citation type="journal article" date="2023" name="bioRxiv">
        <title>Conserved and derived expression patterns and positive selection on dental genes reveal complex evolutionary context of ever-growing rodent molars.</title>
        <authorList>
            <person name="Calamari Z.T."/>
            <person name="Song A."/>
            <person name="Cohen E."/>
            <person name="Akter M."/>
            <person name="Roy R.D."/>
            <person name="Hallikas O."/>
            <person name="Christensen M.M."/>
            <person name="Li P."/>
            <person name="Marangoni P."/>
            <person name="Jernvall J."/>
            <person name="Klein O.D."/>
        </authorList>
    </citation>
    <scope>NUCLEOTIDE SEQUENCE [LARGE SCALE GENOMIC DNA]</scope>
    <source>
        <strain evidence="12">V071</strain>
    </source>
</reference>
<keyword evidence="6" id="KW-0007">Acetylation</keyword>
<dbReference type="SUPFAM" id="SSF56053">
    <property type="entry name" value="Ribosomal protein L6"/>
    <property type="match status" value="2"/>
</dbReference>
<evidence type="ECO:0000256" key="8">
    <source>
        <dbReference type="ARBA" id="ARBA00034092"/>
    </source>
</evidence>
<dbReference type="PIRSF" id="PIRSF002162">
    <property type="entry name" value="Ribosomal_L6"/>
    <property type="match status" value="1"/>
</dbReference>
<comment type="subunit">
    <text evidence="3">Component of the large ribosomal subunit.</text>
</comment>
<evidence type="ECO:0000313" key="13">
    <source>
        <dbReference type="Proteomes" id="UP001488838"/>
    </source>
</evidence>
<dbReference type="FunFam" id="3.90.930.12:FF:000005">
    <property type="entry name" value="60S ribosomal protein L9"/>
    <property type="match status" value="1"/>
</dbReference>
<feature type="domain" description="Large ribosomal subunit protein uL6 alpha-beta" evidence="11">
    <location>
        <begin position="49"/>
        <end position="122"/>
    </location>
</feature>
<keyword evidence="13" id="KW-1185">Reference proteome</keyword>
<dbReference type="Gene3D" id="3.90.930.12">
    <property type="entry name" value="Ribosomal protein L6, alpha-beta domain"/>
    <property type="match status" value="2"/>
</dbReference>
<evidence type="ECO:0000256" key="6">
    <source>
        <dbReference type="ARBA" id="ARBA00022990"/>
    </source>
</evidence>
<evidence type="ECO:0000256" key="4">
    <source>
        <dbReference type="ARBA" id="ARBA00022490"/>
    </source>
</evidence>
<dbReference type="InterPro" id="IPR020040">
    <property type="entry name" value="Ribosomal_uL6_a/b-dom"/>
</dbReference>
<evidence type="ECO:0000313" key="12">
    <source>
        <dbReference type="EMBL" id="KAK7804591.1"/>
    </source>
</evidence>
<dbReference type="InterPro" id="IPR002359">
    <property type="entry name" value="Ribosomal_uL6_CS2"/>
</dbReference>
<name>A0AAW0HR34_MYOGA</name>
<evidence type="ECO:0000256" key="3">
    <source>
        <dbReference type="ARBA" id="ARBA00011133"/>
    </source>
</evidence>
<dbReference type="GO" id="GO:0022625">
    <property type="term" value="C:cytosolic large ribosomal subunit"/>
    <property type="evidence" value="ECO:0007669"/>
    <property type="project" value="TreeGrafter"/>
</dbReference>
<comment type="similarity">
    <text evidence="2">Belongs to the universal ribosomal protein uL6 family.</text>
</comment>
<evidence type="ECO:0000256" key="9">
    <source>
        <dbReference type="ARBA" id="ARBA00035246"/>
    </source>
</evidence>
<dbReference type="PANTHER" id="PTHR11655">
    <property type="entry name" value="60S/50S RIBOSOMAL PROTEIN L6/L9"/>
    <property type="match status" value="1"/>
</dbReference>
<dbReference type="GO" id="GO:0019843">
    <property type="term" value="F:rRNA binding"/>
    <property type="evidence" value="ECO:0007669"/>
    <property type="project" value="InterPro"/>
</dbReference>
<dbReference type="Pfam" id="PF00347">
    <property type="entry name" value="Ribosomal_L6"/>
    <property type="match status" value="2"/>
</dbReference>
<dbReference type="EMBL" id="JBBHLL010000372">
    <property type="protein sequence ID" value="KAK7804591.1"/>
    <property type="molecule type" value="Genomic_DNA"/>
</dbReference>
<sequence length="229" mass="26154">MTSYVRTLTDYKNVMTKDVLSLPHLLRAFLPGCLCFRMKTILSNQTVDIPENVDITLKGRTVIVKGPRGTLRRDFNHINVELSLLGKKKKRLRVDKWWGNRKELATVRTICSHVQNMIKGVTLGFRYKMRSVYAHFPINVVIQENGSLVEIRNFLGEKYIRRVRMRTGVACSVSQAQKDELILEGNDIELVSNSAALIQQATTVKNKDIRKFLDGIYVSEKGTVQQADE</sequence>
<gene>
    <name evidence="12" type="ORF">U0070_015431</name>
</gene>
<keyword evidence="7" id="KW-0687">Ribonucleoprotein</keyword>
<dbReference type="PROSITE" id="PS00700">
    <property type="entry name" value="RIBOSOMAL_L6_2"/>
    <property type="match status" value="1"/>
</dbReference>
<comment type="caution">
    <text evidence="12">The sequence shown here is derived from an EMBL/GenBank/DDBJ whole genome shotgun (WGS) entry which is preliminary data.</text>
</comment>
<evidence type="ECO:0000256" key="5">
    <source>
        <dbReference type="ARBA" id="ARBA00022980"/>
    </source>
</evidence>
<proteinExistence type="inferred from homology"/>
<feature type="domain" description="Large ribosomal subunit protein uL6 alpha-beta" evidence="11">
    <location>
        <begin position="136"/>
        <end position="215"/>
    </location>
</feature>
<dbReference type="Proteomes" id="UP001488838">
    <property type="component" value="Unassembled WGS sequence"/>
</dbReference>
<dbReference type="PANTHER" id="PTHR11655:SF46">
    <property type="entry name" value="LARGE RIBOSOMAL SUBUNIT PROTEIN UL6"/>
    <property type="match status" value="1"/>
</dbReference>
<evidence type="ECO:0000256" key="2">
    <source>
        <dbReference type="ARBA" id="ARBA00009356"/>
    </source>
</evidence>
<accession>A0AAW0HR34</accession>
<dbReference type="GO" id="GO:0002181">
    <property type="term" value="P:cytoplasmic translation"/>
    <property type="evidence" value="ECO:0007669"/>
    <property type="project" value="TreeGrafter"/>
</dbReference>
<dbReference type="InterPro" id="IPR000702">
    <property type="entry name" value="Ribosomal_uL6-like"/>
</dbReference>
<comment type="function">
    <text evidence="8">Component of the large ribosomal subunit. The ribosome is a large ribonucleoprotein complex responsible for the synthesis of proteins in the cell.</text>
</comment>
<protein>
    <recommendedName>
        <fullName evidence="9">Large ribosomal subunit protein uL6</fullName>
    </recommendedName>
    <alternativeName>
        <fullName evidence="10">60S ribosomal protein L9</fullName>
    </alternativeName>
</protein>
<evidence type="ECO:0000256" key="10">
    <source>
        <dbReference type="ARBA" id="ARBA00035349"/>
    </source>
</evidence>
<dbReference type="InterPro" id="IPR036789">
    <property type="entry name" value="Ribosomal_uL6-like_a/b-dom_sf"/>
</dbReference>
<evidence type="ECO:0000256" key="1">
    <source>
        <dbReference type="ARBA" id="ARBA00004496"/>
    </source>
</evidence>
<dbReference type="FunFam" id="3.90.930.12:FF:000003">
    <property type="entry name" value="60S ribosomal protein L9"/>
    <property type="match status" value="1"/>
</dbReference>
<keyword evidence="5" id="KW-0689">Ribosomal protein</keyword>
<organism evidence="12 13">
    <name type="scientific">Myodes glareolus</name>
    <name type="common">Bank vole</name>
    <name type="synonym">Clethrionomys glareolus</name>
    <dbReference type="NCBI Taxonomy" id="447135"/>
    <lineage>
        <taxon>Eukaryota</taxon>
        <taxon>Metazoa</taxon>
        <taxon>Chordata</taxon>
        <taxon>Craniata</taxon>
        <taxon>Vertebrata</taxon>
        <taxon>Euteleostomi</taxon>
        <taxon>Mammalia</taxon>
        <taxon>Eutheria</taxon>
        <taxon>Euarchontoglires</taxon>
        <taxon>Glires</taxon>
        <taxon>Rodentia</taxon>
        <taxon>Myomorpha</taxon>
        <taxon>Muroidea</taxon>
        <taxon>Cricetidae</taxon>
        <taxon>Arvicolinae</taxon>
        <taxon>Myodes</taxon>
    </lineage>
</organism>
<evidence type="ECO:0000256" key="7">
    <source>
        <dbReference type="ARBA" id="ARBA00023274"/>
    </source>
</evidence>
<comment type="subcellular location">
    <subcellularLocation>
        <location evidence="1">Cytoplasm</location>
    </subcellularLocation>
</comment>
<keyword evidence="4" id="KW-0963">Cytoplasm</keyword>
<evidence type="ECO:0000259" key="11">
    <source>
        <dbReference type="Pfam" id="PF00347"/>
    </source>
</evidence>